<keyword evidence="2" id="KW-0812">Transmembrane</keyword>
<feature type="transmembrane region" description="Helical" evidence="2">
    <location>
        <begin position="78"/>
        <end position="97"/>
    </location>
</feature>
<reference evidence="3" key="1">
    <citation type="journal article" date="2017" name="J. Phycol.">
        <title>Analysis of chloroplast genomes and a supermatrix inform reclassification of the Rhodomelaceae (Rhodophyta).</title>
        <authorList>
            <person name="Diaz-Tapia P."/>
            <person name="Maggs C.A."/>
            <person name="West J.A."/>
            <person name="Verbruggen H."/>
        </authorList>
    </citation>
    <scope>NUCLEOTIDE SEQUENCE</scope>
    <source>
        <strain evidence="3">PD0863</strain>
    </source>
</reference>
<feature type="transmembrane region" description="Helical" evidence="2">
    <location>
        <begin position="149"/>
        <end position="174"/>
    </location>
</feature>
<dbReference type="PANTHER" id="PTHR31272">
    <property type="entry name" value="CYTOCHROME C-TYPE BIOGENESIS PROTEIN HI_1454-RELATED"/>
    <property type="match status" value="1"/>
</dbReference>
<protein>
    <submittedName>
        <fullName evidence="3">Thiol:disulfide interchange protein</fullName>
    </submittedName>
</protein>
<feature type="transmembrane region" description="Helical" evidence="2">
    <location>
        <begin position="36"/>
        <end position="66"/>
    </location>
</feature>
<feature type="transmembrane region" description="Helical" evidence="2">
    <location>
        <begin position="109"/>
        <end position="128"/>
    </location>
</feature>
<name>A0A1Z1M9G8_9FLOR</name>
<feature type="transmembrane region" description="Helical" evidence="2">
    <location>
        <begin position="216"/>
        <end position="238"/>
    </location>
</feature>
<gene>
    <name evidence="3" type="primary">dsbD</name>
</gene>
<organism evidence="3">
    <name type="scientific">Polysiphonia sertularioides</name>
    <dbReference type="NCBI Taxonomy" id="945028"/>
    <lineage>
        <taxon>Eukaryota</taxon>
        <taxon>Rhodophyta</taxon>
        <taxon>Florideophyceae</taxon>
        <taxon>Rhodymeniophycidae</taxon>
        <taxon>Ceramiales</taxon>
        <taxon>Rhodomelaceae</taxon>
        <taxon>Polysiphonioideae</taxon>
        <taxon>Polysiphonia</taxon>
    </lineage>
</organism>
<keyword evidence="2" id="KW-1133">Transmembrane helix</keyword>
<geneLocation type="chloroplast" evidence="3"/>
<feature type="transmembrane region" description="Helical" evidence="2">
    <location>
        <begin position="180"/>
        <end position="204"/>
    </location>
</feature>
<accession>A0A1Z1M9G8</accession>
<dbReference type="PANTHER" id="PTHR31272:SF6">
    <property type="entry name" value="CYTOCHROME C-TYPE BIOGENESIS CCDA-LIKE CHLOROPLASTIC PROTEIN"/>
    <property type="match status" value="1"/>
</dbReference>
<dbReference type="GO" id="GO:0017004">
    <property type="term" value="P:cytochrome complex assembly"/>
    <property type="evidence" value="ECO:0007669"/>
    <property type="project" value="UniProtKB-KW"/>
</dbReference>
<evidence type="ECO:0000256" key="2">
    <source>
        <dbReference type="SAM" id="Phobius"/>
    </source>
</evidence>
<keyword evidence="1" id="KW-0201">Cytochrome c-type biogenesis</keyword>
<keyword evidence="3" id="KW-0934">Plastid</keyword>
<dbReference type="RefSeq" id="YP_009393853.1">
    <property type="nucleotide sequence ID" value="NC_035270.1"/>
</dbReference>
<dbReference type="InterPro" id="IPR051790">
    <property type="entry name" value="Cytochrome_c-biogenesis_DsbD"/>
</dbReference>
<keyword evidence="2" id="KW-0472">Membrane</keyword>
<dbReference type="EMBL" id="MF101423">
    <property type="protein sequence ID" value="ARW62415.1"/>
    <property type="molecule type" value="Genomic_DNA"/>
</dbReference>
<dbReference type="GeneID" id="33355618"/>
<proteinExistence type="predicted"/>
<sequence length="244" mass="28097">MNIYIVSIIDSYYIFFYYIQYYLSNIMISYASSSVIFLLLIFFFIGFITIFTPCFISLVPIAMSYFSNNNKSTKDISLFLFGLITNLIIFIYVGNFFASSVSFNKLPIFSNLFILIISLNLMNIINFSDIFSKFIFFPKVSINQNIQNYGTGLIIGFSSLPCNTSILFIVSFLLKYVNNSLLLFFYILAYLLGFFIPLFLIFAFKLHVLNARPFPLLWNLASALISSCLFIISLFSILRLSLAY</sequence>
<evidence type="ECO:0000256" key="1">
    <source>
        <dbReference type="ARBA" id="ARBA00022748"/>
    </source>
</evidence>
<evidence type="ECO:0000313" key="3">
    <source>
        <dbReference type="EMBL" id="ARW62415.1"/>
    </source>
</evidence>
<keyword evidence="3" id="KW-0150">Chloroplast</keyword>
<dbReference type="AlphaFoldDB" id="A0A1Z1M9G8"/>